<name>A0AAU7BEJ5_9PSED</name>
<reference evidence="1" key="1">
    <citation type="journal article" date="2019" name="Microbiol. Resour. Announc.">
        <title>Draft Genome Sequences of Five Environmental Bacterial Isolates That Degrade Polyethylene Terephthalate Plastic.</title>
        <authorList>
            <person name="Leon-Zayas R."/>
            <person name="Roberts C."/>
            <person name="Vague M."/>
            <person name="Mellies J.L."/>
        </authorList>
    </citation>
    <scope>NUCLEOTIDE SEQUENCE</scope>
    <source>
        <strain evidence="1">13.2</strain>
    </source>
</reference>
<accession>A0AAU7BEJ5</accession>
<sequence length="63" mass="6899">MSDYIHTGHSLIQAATEARDKLALTGSDEVSLRKLDDLIKKASGVGLHGGEQLKLERLLEKLK</sequence>
<dbReference type="EMBL" id="CP157179">
    <property type="protein sequence ID" value="XBG30972.1"/>
    <property type="molecule type" value="Genomic_DNA"/>
</dbReference>
<reference evidence="1" key="2">
    <citation type="submission" date="2024-05" db="EMBL/GenBank/DDBJ databases">
        <authorList>
            <person name="Mellies J."/>
            <person name="Newton I."/>
        </authorList>
    </citation>
    <scope>NUCLEOTIDE SEQUENCE</scope>
    <source>
        <strain evidence="1">13.2</strain>
    </source>
</reference>
<protein>
    <submittedName>
        <fullName evidence="1">Uncharacterized protein</fullName>
    </submittedName>
</protein>
<proteinExistence type="predicted"/>
<evidence type="ECO:0000313" key="1">
    <source>
        <dbReference type="EMBL" id="XBG30972.1"/>
    </source>
</evidence>
<organism evidence="1">
    <name type="scientific">Pseudomonas sp. 13.2</name>
    <dbReference type="NCBI Taxonomy" id="3144665"/>
    <lineage>
        <taxon>Bacteria</taxon>
        <taxon>Pseudomonadati</taxon>
        <taxon>Pseudomonadota</taxon>
        <taxon>Gammaproteobacteria</taxon>
        <taxon>Pseudomonadales</taxon>
        <taxon>Pseudomonadaceae</taxon>
        <taxon>Pseudomonas</taxon>
    </lineage>
</organism>
<gene>
    <name evidence="1" type="ORF">ABH853_21115</name>
</gene>
<dbReference type="AlphaFoldDB" id="A0AAU7BEJ5"/>